<feature type="domain" description="Integrase catalytic" evidence="8">
    <location>
        <begin position="1341"/>
        <end position="1507"/>
    </location>
</feature>
<dbReference type="SMART" id="SM00248">
    <property type="entry name" value="ANK"/>
    <property type="match status" value="10"/>
</dbReference>
<keyword evidence="3" id="KW-0479">Metal-binding</keyword>
<dbReference type="Pfam" id="PF22936">
    <property type="entry name" value="Pol_BBD"/>
    <property type="match status" value="1"/>
</dbReference>
<protein>
    <submittedName>
        <fullName evidence="9">Retrotransposon protein, putative, Ty1-copia subclass</fullName>
    </submittedName>
</protein>
<keyword evidence="5" id="KW-0175">Coiled coil</keyword>
<dbReference type="GO" id="GO:0003676">
    <property type="term" value="F:nucleic acid binding"/>
    <property type="evidence" value="ECO:0007669"/>
    <property type="project" value="InterPro"/>
</dbReference>
<dbReference type="Gene3D" id="1.25.40.20">
    <property type="entry name" value="Ankyrin repeat-containing domain"/>
    <property type="match status" value="3"/>
</dbReference>
<dbReference type="SUPFAM" id="SSF48403">
    <property type="entry name" value="Ankyrin repeat"/>
    <property type="match status" value="2"/>
</dbReference>
<dbReference type="SMART" id="SM00028">
    <property type="entry name" value="TPR"/>
    <property type="match status" value="4"/>
</dbReference>
<feature type="compositionally biased region" description="Low complexity" evidence="6">
    <location>
        <begin position="1604"/>
        <end position="1622"/>
    </location>
</feature>
<feature type="compositionally biased region" description="Basic residues" evidence="6">
    <location>
        <begin position="1076"/>
        <end position="1085"/>
    </location>
</feature>
<dbReference type="PROSITE" id="PS50994">
    <property type="entry name" value="INTEGRASE"/>
    <property type="match status" value="1"/>
</dbReference>
<dbReference type="SUPFAM" id="SSF53098">
    <property type="entry name" value="Ribonuclease H-like"/>
    <property type="match status" value="1"/>
</dbReference>
<dbReference type="InterPro" id="IPR051616">
    <property type="entry name" value="Cul2-RING_E3_ligase_SR"/>
</dbReference>
<dbReference type="SUPFAM" id="SSF56672">
    <property type="entry name" value="DNA/RNA polymerases"/>
    <property type="match status" value="1"/>
</dbReference>
<dbReference type="PROSITE" id="PS50005">
    <property type="entry name" value="TPR"/>
    <property type="match status" value="2"/>
</dbReference>
<keyword evidence="1" id="KW-0645">Protease</keyword>
<dbReference type="InterPro" id="IPR054722">
    <property type="entry name" value="PolX-like_BBD"/>
</dbReference>
<dbReference type="InterPro" id="IPR012337">
    <property type="entry name" value="RNaseH-like_sf"/>
</dbReference>
<evidence type="ECO:0000259" key="7">
    <source>
        <dbReference type="PROSITE" id="PS50158"/>
    </source>
</evidence>
<dbReference type="CDD" id="cd09272">
    <property type="entry name" value="RNase_HI_RT_Ty1"/>
    <property type="match status" value="1"/>
</dbReference>
<dbReference type="GO" id="GO:0004190">
    <property type="term" value="F:aspartic-type endopeptidase activity"/>
    <property type="evidence" value="ECO:0007669"/>
    <property type="project" value="UniProtKB-KW"/>
</dbReference>
<dbReference type="Pfam" id="PF14223">
    <property type="entry name" value="Retrotran_gag_2"/>
    <property type="match status" value="1"/>
</dbReference>
<dbReference type="Gene3D" id="4.10.60.10">
    <property type="entry name" value="Zinc finger, CCHC-type"/>
    <property type="match status" value="1"/>
</dbReference>
<evidence type="ECO:0000256" key="2">
    <source>
        <dbReference type="PROSITE-ProRule" id="PRU00023"/>
    </source>
</evidence>
<dbReference type="PROSITE" id="PS50297">
    <property type="entry name" value="ANK_REP_REGION"/>
    <property type="match status" value="3"/>
</dbReference>
<dbReference type="PRINTS" id="PR01415">
    <property type="entry name" value="ANKYRIN"/>
</dbReference>
<dbReference type="SUPFAM" id="SSF48452">
    <property type="entry name" value="TPR-like"/>
    <property type="match status" value="1"/>
</dbReference>
<keyword evidence="4" id="KW-0802">TPR repeat</keyword>
<keyword evidence="1" id="KW-0064">Aspartyl protease</keyword>
<feature type="region of interest" description="Disordered" evidence="6">
    <location>
        <begin position="1059"/>
        <end position="1105"/>
    </location>
</feature>
<sequence>MADPSFNFRVGLALRRALPYYNDAGPQSEFFEAATRGNVRRLRELASGKDAEGKAWLADMGFSGIGPLQAAARLGEVESCRCMVEELGFDINAGSQLGHDEVARLLLSRGASIDIAYFHGTPLHIAAAYGKADVMKVLLEHHADPNKVSEELGTPLVATLHATSQGLAESISLKCVKLLVEAGADVNFSDRDTPLVDKQDDQNEKAQLKLCGEKAVKRKDYRGASNFYSQFQNIELAIEMDPTDATLYSNRSLCHLQMTEAEAALFDAEFCIQLRPEWIKGYYRKGAALMLLKKHEKACDAFMAGLKLEPGNAEMEKALRYDRLVNTSYTVVLPLLSSSLCETLASQQTPPLRGGKGDPRENELLNAVTEGNARRLKKMVNTMGEKDRAKFTDMNIDGNGLLQVAAHLGKIEVIRYFVEELGFDVNAGCLSDGVTALASAAMFGEAYVVRYLLEHGADPNKTDETGSVALHFAAKNGYEEVVRLLLSSGARTGIVVAHGTPLHIAVFYRRIGVVKILLDHHVDSNNTSGVWGTPILTALRSAKHGLDESDSLECVKLLVKAGADVNYACPNTPLVVATTAGLTDCIKYLLEVHADPNIPDKQSGRTPVEISASVGRRDHVEILFPFTSSISAVTNWTVEGIIAHGKSRRLTPKIVDLDSKFEIVPNMGMSRYIVKIPYFGMEEARAACEEAEARLQAATRAARLVAADAEAARTAEAARQAAAAAATLRAEEERRDLELANAACVRRDADRDRHVGRRDRDFSPHCGGSDLHRDEEWHDLWRDPWIDRALEAQRLWEQAAAIEAQLDFDREQGGRDIGARSPRRQRASPSSDRHRGRRGRSGSPPVVQTIVKDVGGAWPMLTKTNYAEWAMVMKVKLQARHMWDTVWYGDVDYGEDRRALEALLAAVPTEMQSSIVNKRTTKDAWDAIASARIGSDRARRSTLQKLRQDWENLAFKPGEDIDDFVLRLNSLQQRLAQLGDTTIDEERAVEKLLRVVPEKYTQLALSIETLLDFTELTIEEVMGRLKAVDNRKQLPPSEPITIGGKLFFTKEQWLARQQEWKKGEATGSSASGSSSSRKRRPRKWEKARSGALGDANGEHKGSRDDTCHNCGKTGYWAKDCRQAKHGGQAHHRAALHSRIGRYRAPPPRRAAAHVFLSNGSCGDKIDGWCLDTGATHHMTGRREFFSELDSSVQGSVKFGDASTVVIKGVGSILFTAKTGEHRLLTGVYYIPALRNSIISLGQLDENGSRVEIEDGVLRVWDRHRRLLVKVAQPVCLAARRDDDAWRWHERFGHLNFGALKQLGNKEMVQGMPRVEHVEQFCDTCVLTKQRRLPFPRQASFRAEEKLELVHGDLCGPVTPATPGGRRFFLLLVDDVSRYMWVVLHDSKAAAADAIKHHQVAAEKECGRKLRVLRTNNGGEFTAAEFAAYCADEGIQRHFSAPYTPQQNGVVERRNQTVVATARALLKQRGMPAIYWEEAVMTAVHLLNRLPTKALDGKTPYEAWHGRKPVVSHLRVFGCLAFAKELNHVGKLDDRSSPGVFIGYAEGVKAYRILDPATQRVRISRDVVFDEGRGWAWDKAVDDGSTSTLRDFVVDYVHFGGAGGASSSSSPSSSTSAPGSPSAPASPPPPTPPATPPSPATPCSPTPAPTPPVEFATPLSNDEDRVDAYHDDEPLRYHTVDNIFGDQPVLGLATHDFEAELHLAHEDGEPCSFAEANGDVAWRTAMQHEMDAVERNRTWVLADLPVGHRAITLKWVYKLKKDEAGAVIKHKARLVARGFVQQEGVDFDDAFAPVARMESVRLLLALAAQEGWRVHHMDVKSAFLNGDLKKEVYAHQPPGFVIPSKENKVLRLRKALYGLWQAPRAWNAKLDSTLKQMGFQQSSHEAAVYRRGKDGNALLVGVYVDDLVITGTKEAEVEAFKEEMKATFQMSDLGLLSFYLGIEVHQDSSGISLRQTAYAKRIVELGGLTGCNLAYTPMEERLKLSRDSTAEEIWHSLLAVSRFMQRPTTEHQQAVKRILRYVEGTTNYGLHYPRCPGAQHFIGYSDSDLAGDSDTSKSTSGMLFFLSKCLISWQSVKQQVVALSSCEAEYIATTTASTQALWLVRLLGDLLGRDAEAVELRVDSKSALALAKNPVFHERSKHIRIKYHFIRSCLEERSIKASYINTQDQLVDLLTKSLGRVKFQEFRARIGMDESCGKVNDRKAELKSHGEKAVKRNDYLAASKIYSEALELDYFDATLYSNRSLCNLQIGEAQKALLDADRCVELRPKWVKGHYREGAALMVLKEHKKAFEAFLNALKLDPANAEIEKVMW</sequence>
<dbReference type="Pfam" id="PF07727">
    <property type="entry name" value="RVT_2"/>
    <property type="match status" value="1"/>
</dbReference>
<feature type="coiled-coil region" evidence="5">
    <location>
        <begin position="681"/>
        <end position="708"/>
    </location>
</feature>
<proteinExistence type="predicted"/>
<dbReference type="SUPFAM" id="SSF57756">
    <property type="entry name" value="Retrovirus zinc finger-like domains"/>
    <property type="match status" value="1"/>
</dbReference>
<dbReference type="Pfam" id="PF13976">
    <property type="entry name" value="gag_pre-integrs"/>
    <property type="match status" value="1"/>
</dbReference>
<dbReference type="EMBL" id="DP000009">
    <property type="protein sequence ID" value="ABF98209.1"/>
    <property type="molecule type" value="Genomic_DNA"/>
</dbReference>
<organism evidence="9">
    <name type="scientific">Oryza sativa subsp. japonica</name>
    <name type="common">Rice</name>
    <dbReference type="NCBI Taxonomy" id="39947"/>
    <lineage>
        <taxon>Eukaryota</taxon>
        <taxon>Viridiplantae</taxon>
        <taxon>Streptophyta</taxon>
        <taxon>Embryophyta</taxon>
        <taxon>Tracheophyta</taxon>
        <taxon>Spermatophyta</taxon>
        <taxon>Magnoliopsida</taxon>
        <taxon>Liliopsida</taxon>
        <taxon>Poales</taxon>
        <taxon>Poaceae</taxon>
        <taxon>BOP clade</taxon>
        <taxon>Oryzoideae</taxon>
        <taxon>Oryzeae</taxon>
        <taxon>Oryzinae</taxon>
        <taxon>Oryza</taxon>
        <taxon>Oryza sativa</taxon>
    </lineage>
</organism>
<dbReference type="Pfam" id="PF13181">
    <property type="entry name" value="TPR_8"/>
    <property type="match status" value="1"/>
</dbReference>
<evidence type="ECO:0000256" key="6">
    <source>
        <dbReference type="SAM" id="MobiDB-lite"/>
    </source>
</evidence>
<dbReference type="InterPro" id="IPR036770">
    <property type="entry name" value="Ankyrin_rpt-contain_sf"/>
</dbReference>
<feature type="region of interest" description="Disordered" evidence="6">
    <location>
        <begin position="807"/>
        <end position="847"/>
    </location>
</feature>
<feature type="repeat" description="ANK" evidence="2">
    <location>
        <begin position="569"/>
        <end position="601"/>
    </location>
</feature>
<dbReference type="InterPro" id="IPR011990">
    <property type="entry name" value="TPR-like_helical_dom_sf"/>
</dbReference>
<dbReference type="Gene3D" id="3.30.420.10">
    <property type="entry name" value="Ribonuclease H-like superfamily/Ribonuclease H"/>
    <property type="match status" value="1"/>
</dbReference>
<feature type="repeat" description="ANK" evidence="2">
    <location>
        <begin position="432"/>
        <end position="464"/>
    </location>
</feature>
<feature type="domain" description="CCHC-type" evidence="7">
    <location>
        <begin position="1107"/>
        <end position="1122"/>
    </location>
</feature>
<keyword evidence="2" id="KW-0040">ANK repeat</keyword>
<keyword evidence="3" id="KW-0862">Zinc</keyword>
<keyword evidence="3" id="KW-0863">Zinc-finger</keyword>
<dbReference type="InterPro" id="IPR025724">
    <property type="entry name" value="GAG-pre-integrase_dom"/>
</dbReference>
<feature type="compositionally biased region" description="Basic and acidic residues" evidence="6">
    <location>
        <begin position="1096"/>
        <end position="1105"/>
    </location>
</feature>
<dbReference type="Pfam" id="PF13961">
    <property type="entry name" value="DUF4219"/>
    <property type="match status" value="1"/>
</dbReference>
<evidence type="ECO:0000256" key="4">
    <source>
        <dbReference type="PROSITE-ProRule" id="PRU00339"/>
    </source>
</evidence>
<dbReference type="Pfam" id="PF00023">
    <property type="entry name" value="Ank"/>
    <property type="match status" value="1"/>
</dbReference>
<dbReference type="InterPro" id="IPR013103">
    <property type="entry name" value="RVT_2"/>
</dbReference>
<feature type="repeat" description="TPR" evidence="4">
    <location>
        <begin position="2270"/>
        <end position="2303"/>
    </location>
</feature>
<dbReference type="GO" id="GO:0008270">
    <property type="term" value="F:zinc ion binding"/>
    <property type="evidence" value="ECO:0007669"/>
    <property type="project" value="UniProtKB-KW"/>
</dbReference>
<dbReference type="Pfam" id="PF13637">
    <property type="entry name" value="Ank_4"/>
    <property type="match status" value="1"/>
</dbReference>
<reference evidence="9" key="1">
    <citation type="journal article" date="2005" name="Genome Res.">
        <title>Sequence, annotation, and analysis of synteny between rice chromosome 3 and diverged grass species.</title>
        <authorList>
            <consortium name="Rice Chromosome 3 Sequencing Consortium"/>
            <person name="Buell C.R."/>
            <person name="Yuan Q."/>
            <person name="Ouyang S."/>
            <person name="Liu J."/>
            <person name="Zhu W."/>
            <person name="Wang A."/>
            <person name="Maiti R."/>
            <person name="Haas B."/>
            <person name="Wortman J."/>
            <person name="Pertea M."/>
            <person name="Jones K.M."/>
            <person name="Kim M."/>
            <person name="Overton L."/>
            <person name="Tsitrin T."/>
            <person name="Fadrosh D."/>
            <person name="Bera J."/>
            <person name="Weaver B."/>
            <person name="Jin S."/>
            <person name="Johri S."/>
            <person name="Reardon M."/>
            <person name="Webb K."/>
            <person name="Hill J."/>
            <person name="Moffat K."/>
            <person name="Tallon L."/>
            <person name="Van Aken S."/>
            <person name="Lewis M."/>
            <person name="Utterback T."/>
            <person name="Feldblyum T."/>
            <person name="Zismann V."/>
            <person name="Iobst S."/>
            <person name="Hsiao J."/>
            <person name="de Vazeille A.R."/>
            <person name="Salzberg S.L."/>
            <person name="White O."/>
            <person name="Fraser C."/>
            <person name="Yu Y."/>
            <person name="Kim H."/>
            <person name="Rambo T."/>
            <person name="Currie J."/>
            <person name="Collura K."/>
            <person name="Kernodle-Thompson S."/>
            <person name="Wei F."/>
            <person name="Kudrna K."/>
            <person name="Ammiraju J.S."/>
            <person name="Luo M."/>
            <person name="Goicoechea J.L."/>
            <person name="Wing R.A."/>
            <person name="Henry D."/>
            <person name="Oates R."/>
            <person name="Palmer M."/>
            <person name="Pries G."/>
            <person name="Saski C."/>
            <person name="Simmons J."/>
            <person name="Soderlund C."/>
            <person name="Nelson W."/>
            <person name="de la Bastide M."/>
            <person name="Spiegel L."/>
            <person name="Nascimento L."/>
            <person name="Huang E."/>
            <person name="Preston R."/>
            <person name="Zutavern T."/>
            <person name="Palmer L."/>
            <person name="O'Shaughnessy A."/>
            <person name="Dike S."/>
            <person name="McCombie W.R."/>
            <person name="Minx P."/>
            <person name="Cordum H."/>
            <person name="Wilson R."/>
            <person name="Jin W."/>
            <person name="Lee H.R."/>
            <person name="Jiang J."/>
            <person name="Jackson S."/>
        </authorList>
    </citation>
    <scope>NUCLEOTIDE SEQUENCE [LARGE SCALE GENOMIC DNA]</scope>
</reference>
<dbReference type="InterPro" id="IPR025314">
    <property type="entry name" value="DUF4219"/>
</dbReference>
<dbReference type="Pfam" id="PF12796">
    <property type="entry name" value="Ank_2"/>
    <property type="match status" value="2"/>
</dbReference>
<feature type="repeat" description="TPR" evidence="4">
    <location>
        <begin position="279"/>
        <end position="312"/>
    </location>
</feature>
<feature type="repeat" description="ANK" evidence="2">
    <location>
        <begin position="465"/>
        <end position="490"/>
    </location>
</feature>
<dbReference type="InterPro" id="IPR043502">
    <property type="entry name" value="DNA/RNA_pol_sf"/>
</dbReference>
<feature type="region of interest" description="Disordered" evidence="6">
    <location>
        <begin position="1602"/>
        <end position="1658"/>
    </location>
</feature>
<evidence type="ECO:0000256" key="3">
    <source>
        <dbReference type="PROSITE-ProRule" id="PRU00047"/>
    </source>
</evidence>
<dbReference type="InterPro" id="IPR001584">
    <property type="entry name" value="Integrase_cat-core"/>
</dbReference>
<dbReference type="InterPro" id="IPR036875">
    <property type="entry name" value="Znf_CCHC_sf"/>
</dbReference>
<evidence type="ECO:0000256" key="1">
    <source>
        <dbReference type="ARBA" id="ARBA00022750"/>
    </source>
</evidence>
<dbReference type="PROSITE" id="PS50088">
    <property type="entry name" value="ANK_REPEAT"/>
    <property type="match status" value="5"/>
</dbReference>
<dbReference type="InterPro" id="IPR002110">
    <property type="entry name" value="Ankyrin_rpt"/>
</dbReference>
<dbReference type="InterPro" id="IPR057670">
    <property type="entry name" value="SH3_retrovirus"/>
</dbReference>
<dbReference type="GO" id="GO:0015074">
    <property type="term" value="P:DNA integration"/>
    <property type="evidence" value="ECO:0007669"/>
    <property type="project" value="InterPro"/>
</dbReference>
<reference evidence="9" key="2">
    <citation type="submission" date="2006-06" db="EMBL/GenBank/DDBJ databases">
        <authorList>
            <person name="Buell R."/>
            <person name="Wing R.A."/>
            <person name="McCombie W.A."/>
            <person name="Ouyang S."/>
        </authorList>
    </citation>
    <scope>NUCLEOTIDE SEQUENCE</scope>
</reference>
<evidence type="ECO:0000256" key="5">
    <source>
        <dbReference type="SAM" id="Coils"/>
    </source>
</evidence>
<dbReference type="Pfam" id="PF25597">
    <property type="entry name" value="SH3_retrovirus"/>
    <property type="match status" value="1"/>
</dbReference>
<dbReference type="PANTHER" id="PTHR46224">
    <property type="entry name" value="ANKYRIN REPEAT FAMILY PROTEIN"/>
    <property type="match status" value="1"/>
</dbReference>
<accession>Q10F54</accession>
<dbReference type="PANTHER" id="PTHR46224:SF12">
    <property type="entry name" value="OS03G0680400 PROTEIN"/>
    <property type="match status" value="1"/>
</dbReference>
<feature type="repeat" description="ANK" evidence="2">
    <location>
        <begin position="497"/>
        <end position="529"/>
    </location>
</feature>
<feature type="compositionally biased region" description="Basic and acidic residues" evidence="6">
    <location>
        <begin position="807"/>
        <end position="818"/>
    </location>
</feature>
<name>Q10F54_ORYSJ</name>
<dbReference type="PROSITE" id="PS50158">
    <property type="entry name" value="ZF_CCHC"/>
    <property type="match status" value="1"/>
</dbReference>
<feature type="compositionally biased region" description="Pro residues" evidence="6">
    <location>
        <begin position="1623"/>
        <end position="1651"/>
    </location>
</feature>
<evidence type="ECO:0000259" key="8">
    <source>
        <dbReference type="PROSITE" id="PS50994"/>
    </source>
</evidence>
<dbReference type="Gene3D" id="1.25.40.10">
    <property type="entry name" value="Tetratricopeptide repeat domain"/>
    <property type="match status" value="2"/>
</dbReference>
<dbReference type="InterPro" id="IPR001878">
    <property type="entry name" value="Znf_CCHC"/>
</dbReference>
<gene>
    <name evidence="9" type="ordered locus">LOC_Os03g47702</name>
</gene>
<dbReference type="Pfam" id="PF00665">
    <property type="entry name" value="rve"/>
    <property type="match status" value="1"/>
</dbReference>
<keyword evidence="1" id="KW-0378">Hydrolase</keyword>
<dbReference type="InterPro" id="IPR019734">
    <property type="entry name" value="TPR_rpt"/>
</dbReference>
<feature type="repeat" description="ANK" evidence="2">
    <location>
        <begin position="118"/>
        <end position="150"/>
    </location>
</feature>
<dbReference type="InterPro" id="IPR036397">
    <property type="entry name" value="RNaseH_sf"/>
</dbReference>
<evidence type="ECO:0000313" key="9">
    <source>
        <dbReference type="EMBL" id="ABF98209.1"/>
    </source>
</evidence>